<keyword evidence="3" id="KW-1185">Reference proteome</keyword>
<evidence type="ECO:0000313" key="3">
    <source>
        <dbReference type="Proteomes" id="UP000567179"/>
    </source>
</evidence>
<gene>
    <name evidence="2" type="ORF">D9619_000678</name>
</gene>
<dbReference type="OrthoDB" id="2919059at2759"/>
<accession>A0A8H5BDX8</accession>
<comment type="caution">
    <text evidence="2">The sequence shown here is derived from an EMBL/GenBank/DDBJ whole genome shotgun (WGS) entry which is preliminary data.</text>
</comment>
<protein>
    <submittedName>
        <fullName evidence="2">Uncharacterized protein</fullName>
    </submittedName>
</protein>
<proteinExistence type="predicted"/>
<sequence length="834" mass="92011">MNEPLKCAHTVVEYINSTTPWPRNLSSISNALRNYLPTSVDRVETTKLSSFAQPVYNEVITSGHSTPRFEVTGPKQVTDLIDTILSTVAILRVFAGQSKGEHQLMSTTLYLLRILGAEFFGNAQTIGGARFLLPRSMSADILKKNNFEGSTLLLVCASIDNTGHSSSNGCDQVNSYMSTAQGISTMEVDGNSSGSRLSRTDEEQDYSMGLYSDLGLTNSAQSKESPPTFLDIPLDGHVLPGRGHRTHCFLPVLCVADDHNINALVTAVTYQRFVWGIPLPTVGICLYTHSRSIFARIVPLVRLATSDSPFTNDPLRGVFDMLNPLSALLLSQFVLGLGSHVDAFCKAQRPAEMLRHAAYSMRLQLITKAPVGLHPGDLSVDAKVNQPHLEALCLRRMHPLKDLMLQRPLIREHQPTLLGSQPPGFTGSPQTKSEAALVIAEKRLKLDLWLALRATVILAVAVIPVTIYDPKTPFQQRVENMIPTYKSFTEPPDWKESWPDRLIPIPSDKPYITIRNKLMAQINQPELTRAQHDLNEREHASLLRKRRESDDIGFEVVTNQFTVLLFAVELAQQIHAYYMETQETGSCQPWDIILHLACCRLNQARGYGIRSGDILPERSIKLPRPAMSSKPQMRTLLEDQRSIARKQFSAQFMNRGSDSTATALNGIIARVDENLKTLSDASSQETLGTRGILNDMEPGRAVTDIIVSSPLDLNPGPSADQSQRNTKSELLHSISGISKRPDQSGKTKLVASSKSGISTPDSEIFLLLTTPDGDYKRNQSATDILQAKNQSTVHIISILSYLESLGLPDIPVFAVAGFAATGTILMAWRDKETE</sequence>
<evidence type="ECO:0000313" key="2">
    <source>
        <dbReference type="EMBL" id="KAF5321574.1"/>
    </source>
</evidence>
<dbReference type="AlphaFoldDB" id="A0A8H5BDX8"/>
<evidence type="ECO:0000256" key="1">
    <source>
        <dbReference type="SAM" id="MobiDB-lite"/>
    </source>
</evidence>
<reference evidence="2 3" key="1">
    <citation type="journal article" date="2020" name="ISME J.">
        <title>Uncovering the hidden diversity of litter-decomposition mechanisms in mushroom-forming fungi.</title>
        <authorList>
            <person name="Floudas D."/>
            <person name="Bentzer J."/>
            <person name="Ahren D."/>
            <person name="Johansson T."/>
            <person name="Persson P."/>
            <person name="Tunlid A."/>
        </authorList>
    </citation>
    <scope>NUCLEOTIDE SEQUENCE [LARGE SCALE GENOMIC DNA]</scope>
    <source>
        <strain evidence="2 3">CBS 101986</strain>
    </source>
</reference>
<dbReference type="Proteomes" id="UP000567179">
    <property type="component" value="Unassembled WGS sequence"/>
</dbReference>
<dbReference type="EMBL" id="JAACJJ010000028">
    <property type="protein sequence ID" value="KAF5321574.1"/>
    <property type="molecule type" value="Genomic_DNA"/>
</dbReference>
<organism evidence="2 3">
    <name type="scientific">Psilocybe cf. subviscida</name>
    <dbReference type="NCBI Taxonomy" id="2480587"/>
    <lineage>
        <taxon>Eukaryota</taxon>
        <taxon>Fungi</taxon>
        <taxon>Dikarya</taxon>
        <taxon>Basidiomycota</taxon>
        <taxon>Agaricomycotina</taxon>
        <taxon>Agaricomycetes</taxon>
        <taxon>Agaricomycetidae</taxon>
        <taxon>Agaricales</taxon>
        <taxon>Agaricineae</taxon>
        <taxon>Strophariaceae</taxon>
        <taxon>Psilocybe</taxon>
    </lineage>
</organism>
<feature type="region of interest" description="Disordered" evidence="1">
    <location>
        <begin position="708"/>
        <end position="754"/>
    </location>
</feature>
<name>A0A8H5BDX8_9AGAR</name>